<protein>
    <submittedName>
        <fullName evidence="1">Uncharacterized protein</fullName>
    </submittedName>
</protein>
<sequence length="100" mass="11350">MTEQTQGNKDRLATIKSAQNALVYDLIMQGFRAATVSKAHFSVWVDAEGDLMVNTDRKRKRSYVRFGDDIQNSDIDDLVDIVEWLLNGAPEEKDEAEDDD</sequence>
<proteinExistence type="predicted"/>
<dbReference type="EMBL" id="BK016262">
    <property type="protein sequence ID" value="DAG05657.1"/>
    <property type="molecule type" value="Genomic_DNA"/>
</dbReference>
<name>A0A8S5VFU8_9CAUD</name>
<evidence type="ECO:0000313" key="1">
    <source>
        <dbReference type="EMBL" id="DAG05657.1"/>
    </source>
</evidence>
<accession>A0A8S5VFU8</accession>
<organism evidence="1">
    <name type="scientific">Siphoviridae sp. ct3R43</name>
    <dbReference type="NCBI Taxonomy" id="2825321"/>
    <lineage>
        <taxon>Viruses</taxon>
        <taxon>Duplodnaviria</taxon>
        <taxon>Heunggongvirae</taxon>
        <taxon>Uroviricota</taxon>
        <taxon>Caudoviricetes</taxon>
    </lineage>
</organism>
<reference evidence="1" key="1">
    <citation type="journal article" date="2021" name="Proc. Natl. Acad. Sci. U.S.A.">
        <title>A Catalog of Tens of Thousands of Viruses from Human Metagenomes Reveals Hidden Associations with Chronic Diseases.</title>
        <authorList>
            <person name="Tisza M.J."/>
            <person name="Buck C.B."/>
        </authorList>
    </citation>
    <scope>NUCLEOTIDE SEQUENCE</scope>
    <source>
        <strain evidence="1">Ct3R43</strain>
    </source>
</reference>